<dbReference type="EMBL" id="KN832975">
    <property type="protein sequence ID" value="KIM89059.1"/>
    <property type="molecule type" value="Genomic_DNA"/>
</dbReference>
<dbReference type="Proteomes" id="UP000054166">
    <property type="component" value="Unassembled WGS sequence"/>
</dbReference>
<sequence length="59" mass="6575">MLVTRLEWDMGLSNQAIELHCMADIIGSDSVSPHFRGDNLRIGLLSKRTHDSCGQVTFT</sequence>
<dbReference type="HOGENOM" id="CLU_2961614_0_0_1"/>
<reference evidence="1 2" key="1">
    <citation type="submission" date="2014-04" db="EMBL/GenBank/DDBJ databases">
        <authorList>
            <consortium name="DOE Joint Genome Institute"/>
            <person name="Kuo A."/>
            <person name="Tarkka M."/>
            <person name="Buscot F."/>
            <person name="Kohler A."/>
            <person name="Nagy L.G."/>
            <person name="Floudas D."/>
            <person name="Copeland A."/>
            <person name="Barry K.W."/>
            <person name="Cichocki N."/>
            <person name="Veneault-Fourrey C."/>
            <person name="LaButti K."/>
            <person name="Lindquist E.A."/>
            <person name="Lipzen A."/>
            <person name="Lundell T."/>
            <person name="Morin E."/>
            <person name="Murat C."/>
            <person name="Sun H."/>
            <person name="Tunlid A."/>
            <person name="Henrissat B."/>
            <person name="Grigoriev I.V."/>
            <person name="Hibbett D.S."/>
            <person name="Martin F."/>
            <person name="Nordberg H.P."/>
            <person name="Cantor M.N."/>
            <person name="Hua S.X."/>
        </authorList>
    </citation>
    <scope>NUCLEOTIDE SEQUENCE [LARGE SCALE GENOMIC DNA]</scope>
    <source>
        <strain evidence="1 2">F 1598</strain>
    </source>
</reference>
<reference evidence="2" key="2">
    <citation type="submission" date="2015-01" db="EMBL/GenBank/DDBJ databases">
        <title>Evolutionary Origins and Diversification of the Mycorrhizal Mutualists.</title>
        <authorList>
            <consortium name="DOE Joint Genome Institute"/>
            <consortium name="Mycorrhizal Genomics Consortium"/>
            <person name="Kohler A."/>
            <person name="Kuo A."/>
            <person name="Nagy L.G."/>
            <person name="Floudas D."/>
            <person name="Copeland A."/>
            <person name="Barry K.W."/>
            <person name="Cichocki N."/>
            <person name="Veneault-Fourrey C."/>
            <person name="LaButti K."/>
            <person name="Lindquist E.A."/>
            <person name="Lipzen A."/>
            <person name="Lundell T."/>
            <person name="Morin E."/>
            <person name="Murat C."/>
            <person name="Riley R."/>
            <person name="Ohm R."/>
            <person name="Sun H."/>
            <person name="Tunlid A."/>
            <person name="Henrissat B."/>
            <person name="Grigoriev I.V."/>
            <person name="Hibbett D.S."/>
            <person name="Martin F."/>
        </authorList>
    </citation>
    <scope>NUCLEOTIDE SEQUENCE [LARGE SCALE GENOMIC DNA]</scope>
    <source>
        <strain evidence="2">F 1598</strain>
    </source>
</reference>
<keyword evidence="2" id="KW-1185">Reference proteome</keyword>
<dbReference type="AlphaFoldDB" id="A0A0C3GBG4"/>
<protein>
    <submittedName>
        <fullName evidence="1">Uncharacterized protein</fullName>
    </submittedName>
</protein>
<proteinExistence type="predicted"/>
<organism evidence="1 2">
    <name type="scientific">Piloderma croceum (strain F 1598)</name>
    <dbReference type="NCBI Taxonomy" id="765440"/>
    <lineage>
        <taxon>Eukaryota</taxon>
        <taxon>Fungi</taxon>
        <taxon>Dikarya</taxon>
        <taxon>Basidiomycota</taxon>
        <taxon>Agaricomycotina</taxon>
        <taxon>Agaricomycetes</taxon>
        <taxon>Agaricomycetidae</taxon>
        <taxon>Atheliales</taxon>
        <taxon>Atheliaceae</taxon>
        <taxon>Piloderma</taxon>
    </lineage>
</organism>
<evidence type="ECO:0000313" key="2">
    <source>
        <dbReference type="Proteomes" id="UP000054166"/>
    </source>
</evidence>
<dbReference type="InParanoid" id="A0A0C3GBG4"/>
<name>A0A0C3GBG4_PILCF</name>
<gene>
    <name evidence="1" type="ORF">PILCRDRAFT_210075</name>
</gene>
<accession>A0A0C3GBG4</accession>
<evidence type="ECO:0000313" key="1">
    <source>
        <dbReference type="EMBL" id="KIM89059.1"/>
    </source>
</evidence>